<reference evidence="3" key="1">
    <citation type="submission" date="2022-07" db="EMBL/GenBank/DDBJ databases">
        <authorList>
            <person name="Trinca V."/>
            <person name="Uliana J.V.C."/>
            <person name="Torres T.T."/>
            <person name="Ward R.J."/>
            <person name="Monesi N."/>
        </authorList>
    </citation>
    <scope>NUCLEOTIDE SEQUENCE</scope>
    <source>
        <strain evidence="3">HSMRA1968</strain>
        <tissue evidence="3">Whole embryos</tissue>
    </source>
</reference>
<sequence length="171" mass="18990">MLVPILPDEGPRITGGRPRYQIGDTVSVNCTSGRSKPATRLNWFINGDPAEPDFLREHDTIITGREGLETSTLGLEFKVKPKHFRRGDMKLKCLATIATVYWRSNEESVEGDKPQKAPVLESRETLLASNSRADRVQATSSAKSSTFHHFIIISTTTGTCTILHLLTVLLR</sequence>
<dbReference type="EMBL" id="WJQU01000001">
    <property type="protein sequence ID" value="KAJ6649679.1"/>
    <property type="molecule type" value="Genomic_DNA"/>
</dbReference>
<evidence type="ECO:0000259" key="2">
    <source>
        <dbReference type="Pfam" id="PF08205"/>
    </source>
</evidence>
<evidence type="ECO:0000256" key="1">
    <source>
        <dbReference type="ARBA" id="ARBA00023157"/>
    </source>
</evidence>
<evidence type="ECO:0000313" key="3">
    <source>
        <dbReference type="EMBL" id="KAJ6649679.1"/>
    </source>
</evidence>
<comment type="caution">
    <text evidence="3">The sequence shown here is derived from an EMBL/GenBank/DDBJ whole genome shotgun (WGS) entry which is preliminary data.</text>
</comment>
<gene>
    <name evidence="3" type="ORF">Bhyg_04918</name>
</gene>
<dbReference type="OrthoDB" id="10015491at2759"/>
<dbReference type="FunFam" id="2.60.40.10:FF:001634">
    <property type="entry name" value="Beat-IIIc, isoform B"/>
    <property type="match status" value="1"/>
</dbReference>
<dbReference type="InterPro" id="IPR013783">
    <property type="entry name" value="Ig-like_fold"/>
</dbReference>
<dbReference type="PANTHER" id="PTHR21261:SF15">
    <property type="entry name" value="BEATEN PATH IIIA, ISOFORM D-RELATED"/>
    <property type="match status" value="1"/>
</dbReference>
<keyword evidence="1" id="KW-1015">Disulfide bond</keyword>
<dbReference type="PANTHER" id="PTHR21261">
    <property type="entry name" value="BEAT PROTEIN"/>
    <property type="match status" value="1"/>
</dbReference>
<name>A0A9Q0NG82_9DIPT</name>
<proteinExistence type="predicted"/>
<dbReference type="InterPro" id="IPR013162">
    <property type="entry name" value="CD80_C2-set"/>
</dbReference>
<protein>
    <recommendedName>
        <fullName evidence="2">CD80-like immunoglobulin C2-set domain-containing protein</fullName>
    </recommendedName>
</protein>
<feature type="domain" description="CD80-like immunoglobulin C2-set" evidence="2">
    <location>
        <begin position="23"/>
        <end position="95"/>
    </location>
</feature>
<keyword evidence="4" id="KW-1185">Reference proteome</keyword>
<organism evidence="3 4">
    <name type="scientific">Pseudolycoriella hygida</name>
    <dbReference type="NCBI Taxonomy" id="35572"/>
    <lineage>
        <taxon>Eukaryota</taxon>
        <taxon>Metazoa</taxon>
        <taxon>Ecdysozoa</taxon>
        <taxon>Arthropoda</taxon>
        <taxon>Hexapoda</taxon>
        <taxon>Insecta</taxon>
        <taxon>Pterygota</taxon>
        <taxon>Neoptera</taxon>
        <taxon>Endopterygota</taxon>
        <taxon>Diptera</taxon>
        <taxon>Nematocera</taxon>
        <taxon>Sciaroidea</taxon>
        <taxon>Sciaridae</taxon>
        <taxon>Pseudolycoriella</taxon>
    </lineage>
</organism>
<evidence type="ECO:0000313" key="4">
    <source>
        <dbReference type="Proteomes" id="UP001151699"/>
    </source>
</evidence>
<dbReference type="Gene3D" id="2.60.40.10">
    <property type="entry name" value="Immunoglobulins"/>
    <property type="match status" value="1"/>
</dbReference>
<dbReference type="Proteomes" id="UP001151699">
    <property type="component" value="Chromosome A"/>
</dbReference>
<dbReference type="AlphaFoldDB" id="A0A9Q0NG82"/>
<accession>A0A9Q0NG82</accession>
<dbReference type="Pfam" id="PF08205">
    <property type="entry name" value="C2-set_2"/>
    <property type="match status" value="1"/>
</dbReference>